<comment type="caution">
    <text evidence="1">The sequence shown here is derived from an EMBL/GenBank/DDBJ whole genome shotgun (WGS) entry which is preliminary data.</text>
</comment>
<reference evidence="1" key="1">
    <citation type="submission" date="2022-10" db="EMBL/GenBank/DDBJ databases">
        <title>WGS of marine actinomycetes from Thailand.</title>
        <authorList>
            <person name="Thawai C."/>
        </authorList>
    </citation>
    <scope>NUCLEOTIDE SEQUENCE</scope>
    <source>
        <strain evidence="1">SW21</strain>
    </source>
</reference>
<organism evidence="1 2">
    <name type="scientific">Gordonia aquimaris</name>
    <dbReference type="NCBI Taxonomy" id="2984863"/>
    <lineage>
        <taxon>Bacteria</taxon>
        <taxon>Bacillati</taxon>
        <taxon>Actinomycetota</taxon>
        <taxon>Actinomycetes</taxon>
        <taxon>Mycobacteriales</taxon>
        <taxon>Gordoniaceae</taxon>
        <taxon>Gordonia</taxon>
    </lineage>
</organism>
<sequence length="228" mass="24400">MITSLLAKPFEWLSHARSARIFHPDGLVCQGQAQVVGDTQLPLCAGPVTARVSKGVGTPGALPDIVGIAMRLPVTADAADRDRRVWDLLLAGPAPLGGRVPLPLVTSHWLGATVSSLTPFRHDGSLYWVRAHIVEPGDLSGLSIDALRKAVYAGRPIIVTVEVARGGDRFVPVLRLHLDVPADPAFDLDPVSNVPRNVELAPSWLASLRKQAYARSRIGRGQASRLST</sequence>
<dbReference type="EMBL" id="JAPKFM010000002">
    <property type="protein sequence ID" value="MCX2963147.1"/>
    <property type="molecule type" value="Genomic_DNA"/>
</dbReference>
<evidence type="ECO:0000313" key="1">
    <source>
        <dbReference type="EMBL" id="MCX2963147.1"/>
    </source>
</evidence>
<protein>
    <recommendedName>
        <fullName evidence="3">Phosphodiesterase</fullName>
    </recommendedName>
</protein>
<name>A0A9X3I302_9ACTN</name>
<dbReference type="RefSeq" id="WP_266060170.1">
    <property type="nucleotide sequence ID" value="NZ_JAPKFM010000002.1"/>
</dbReference>
<gene>
    <name evidence="1" type="ORF">OSB52_03475</name>
</gene>
<accession>A0A9X3I302</accession>
<dbReference type="AlphaFoldDB" id="A0A9X3I302"/>
<keyword evidence="2" id="KW-1185">Reference proteome</keyword>
<proteinExistence type="predicted"/>
<evidence type="ECO:0000313" key="2">
    <source>
        <dbReference type="Proteomes" id="UP001143347"/>
    </source>
</evidence>
<dbReference type="Proteomes" id="UP001143347">
    <property type="component" value="Unassembled WGS sequence"/>
</dbReference>
<evidence type="ECO:0008006" key="3">
    <source>
        <dbReference type="Google" id="ProtNLM"/>
    </source>
</evidence>